<dbReference type="SUPFAM" id="SSF81383">
    <property type="entry name" value="F-box domain"/>
    <property type="match status" value="1"/>
</dbReference>
<protein>
    <submittedName>
        <fullName evidence="2">Putative F-box domain, leucine-rich repeat domain, L domain-containing protein</fullName>
    </submittedName>
</protein>
<proteinExistence type="predicted"/>
<dbReference type="InterPro" id="IPR036047">
    <property type="entry name" value="F-box-like_dom_sf"/>
</dbReference>
<comment type="caution">
    <text evidence="2">The sequence shown here is derived from an EMBL/GenBank/DDBJ whole genome shotgun (WGS) entry which is preliminary data.</text>
</comment>
<evidence type="ECO:0000259" key="1">
    <source>
        <dbReference type="Pfam" id="PF00646"/>
    </source>
</evidence>
<dbReference type="Pfam" id="PF00646">
    <property type="entry name" value="F-box"/>
    <property type="match status" value="1"/>
</dbReference>
<evidence type="ECO:0000313" key="3">
    <source>
        <dbReference type="Proteomes" id="UP000238479"/>
    </source>
</evidence>
<dbReference type="Proteomes" id="UP000238479">
    <property type="component" value="Chromosome 5"/>
</dbReference>
<keyword evidence="3" id="KW-1185">Reference proteome</keyword>
<dbReference type="PANTHER" id="PTHR31293">
    <property type="entry name" value="RNI-LIKE SUPERFAMILY PROTEIN"/>
    <property type="match status" value="1"/>
</dbReference>
<dbReference type="EMBL" id="PDCK01000043">
    <property type="protein sequence ID" value="PRQ30793.1"/>
    <property type="molecule type" value="Genomic_DNA"/>
</dbReference>
<dbReference type="AlphaFoldDB" id="A0A2P6Q9F0"/>
<sequence>MDLDSKRQAIAEDRISALPDAILCHILSYFEPEYRKCAVRTCILSKRWKNIWPYVLNLYLNYEDFSSSADFIAFVDRALLIRDSLSIQKFHLHCNSCQAEDFPRIDSWIRSAIRCKVIELYLSVDSDREDMFELPESLLTCETLMVWKLWSNYIIKIPKAGCYPSLKSLDVEFMHPSLFNPDNDVMDFSQFPALDFEDQWISWNQKF</sequence>
<feature type="domain" description="F-box" evidence="1">
    <location>
        <begin position="15"/>
        <end position="52"/>
    </location>
</feature>
<dbReference type="InterPro" id="IPR055294">
    <property type="entry name" value="FBL60-like"/>
</dbReference>
<accession>A0A2P6Q9F0</accession>
<dbReference type="Gramene" id="PRQ30793">
    <property type="protein sequence ID" value="PRQ30793"/>
    <property type="gene ID" value="RchiOBHm_Chr5g0028491"/>
</dbReference>
<organism evidence="2 3">
    <name type="scientific">Rosa chinensis</name>
    <name type="common">China rose</name>
    <dbReference type="NCBI Taxonomy" id="74649"/>
    <lineage>
        <taxon>Eukaryota</taxon>
        <taxon>Viridiplantae</taxon>
        <taxon>Streptophyta</taxon>
        <taxon>Embryophyta</taxon>
        <taxon>Tracheophyta</taxon>
        <taxon>Spermatophyta</taxon>
        <taxon>Magnoliopsida</taxon>
        <taxon>eudicotyledons</taxon>
        <taxon>Gunneridae</taxon>
        <taxon>Pentapetalae</taxon>
        <taxon>rosids</taxon>
        <taxon>fabids</taxon>
        <taxon>Rosales</taxon>
        <taxon>Rosaceae</taxon>
        <taxon>Rosoideae</taxon>
        <taxon>Rosoideae incertae sedis</taxon>
        <taxon>Rosa</taxon>
    </lineage>
</organism>
<evidence type="ECO:0000313" key="2">
    <source>
        <dbReference type="EMBL" id="PRQ30793.1"/>
    </source>
</evidence>
<dbReference type="STRING" id="74649.A0A2P6Q9F0"/>
<dbReference type="PANTHER" id="PTHR31293:SF12">
    <property type="entry name" value="RNI-LIKE SUPERFAMILY PROTEIN"/>
    <property type="match status" value="1"/>
</dbReference>
<name>A0A2P6Q9F0_ROSCH</name>
<dbReference type="InterPro" id="IPR001810">
    <property type="entry name" value="F-box_dom"/>
</dbReference>
<gene>
    <name evidence="2" type="ORF">RchiOBHm_Chr5g0028491</name>
</gene>
<dbReference type="OMA" id="NGEDWIC"/>
<reference evidence="2 3" key="1">
    <citation type="journal article" date="2018" name="Nat. Genet.">
        <title>The Rosa genome provides new insights in the design of modern roses.</title>
        <authorList>
            <person name="Bendahmane M."/>
        </authorList>
    </citation>
    <scope>NUCLEOTIDE SEQUENCE [LARGE SCALE GENOMIC DNA]</scope>
    <source>
        <strain evidence="3">cv. Old Blush</strain>
    </source>
</reference>